<sequence length="68" mass="7413">MPEKLANQKNKPSSNAQVWATQMPKSGQLKCPSLGNSNAQVWATQMPKSGQLKCLSLGNSNVQVWEVD</sequence>
<accession>A0A9D4FRM0</accession>
<protein>
    <submittedName>
        <fullName evidence="1">Uncharacterized protein</fullName>
    </submittedName>
</protein>
<name>A0A9D4FRM0_DREPO</name>
<proteinExistence type="predicted"/>
<evidence type="ECO:0000313" key="2">
    <source>
        <dbReference type="Proteomes" id="UP000828390"/>
    </source>
</evidence>
<gene>
    <name evidence="1" type="ORF">DPMN_156964</name>
</gene>
<reference evidence="1" key="2">
    <citation type="submission" date="2020-11" db="EMBL/GenBank/DDBJ databases">
        <authorList>
            <person name="McCartney M.A."/>
            <person name="Auch B."/>
            <person name="Kono T."/>
            <person name="Mallez S."/>
            <person name="Becker A."/>
            <person name="Gohl D.M."/>
            <person name="Silverstein K.A.T."/>
            <person name="Koren S."/>
            <person name="Bechman K.B."/>
            <person name="Herman A."/>
            <person name="Abrahante J.E."/>
            <person name="Garbe J."/>
        </authorList>
    </citation>
    <scope>NUCLEOTIDE SEQUENCE</scope>
    <source>
        <strain evidence="1">Duluth1</strain>
        <tissue evidence="1">Whole animal</tissue>
    </source>
</reference>
<comment type="caution">
    <text evidence="1">The sequence shown here is derived from an EMBL/GenBank/DDBJ whole genome shotgun (WGS) entry which is preliminary data.</text>
</comment>
<dbReference type="EMBL" id="JAIWYP010000007">
    <property type="protein sequence ID" value="KAH3803262.1"/>
    <property type="molecule type" value="Genomic_DNA"/>
</dbReference>
<dbReference type="AlphaFoldDB" id="A0A9D4FRM0"/>
<reference evidence="1" key="1">
    <citation type="journal article" date="2019" name="bioRxiv">
        <title>The Genome of the Zebra Mussel, Dreissena polymorpha: A Resource for Invasive Species Research.</title>
        <authorList>
            <person name="McCartney M.A."/>
            <person name="Auch B."/>
            <person name="Kono T."/>
            <person name="Mallez S."/>
            <person name="Zhang Y."/>
            <person name="Obille A."/>
            <person name="Becker A."/>
            <person name="Abrahante J.E."/>
            <person name="Garbe J."/>
            <person name="Badalamenti J.P."/>
            <person name="Herman A."/>
            <person name="Mangelson H."/>
            <person name="Liachko I."/>
            <person name="Sullivan S."/>
            <person name="Sone E.D."/>
            <person name="Koren S."/>
            <person name="Silverstein K.A.T."/>
            <person name="Beckman K.B."/>
            <person name="Gohl D.M."/>
        </authorList>
    </citation>
    <scope>NUCLEOTIDE SEQUENCE</scope>
    <source>
        <strain evidence="1">Duluth1</strain>
        <tissue evidence="1">Whole animal</tissue>
    </source>
</reference>
<keyword evidence="2" id="KW-1185">Reference proteome</keyword>
<dbReference type="Proteomes" id="UP000828390">
    <property type="component" value="Unassembled WGS sequence"/>
</dbReference>
<organism evidence="1 2">
    <name type="scientific">Dreissena polymorpha</name>
    <name type="common">Zebra mussel</name>
    <name type="synonym">Mytilus polymorpha</name>
    <dbReference type="NCBI Taxonomy" id="45954"/>
    <lineage>
        <taxon>Eukaryota</taxon>
        <taxon>Metazoa</taxon>
        <taxon>Spiralia</taxon>
        <taxon>Lophotrochozoa</taxon>
        <taxon>Mollusca</taxon>
        <taxon>Bivalvia</taxon>
        <taxon>Autobranchia</taxon>
        <taxon>Heteroconchia</taxon>
        <taxon>Euheterodonta</taxon>
        <taxon>Imparidentia</taxon>
        <taxon>Neoheterodontei</taxon>
        <taxon>Myida</taxon>
        <taxon>Dreissenoidea</taxon>
        <taxon>Dreissenidae</taxon>
        <taxon>Dreissena</taxon>
    </lineage>
</organism>
<evidence type="ECO:0000313" key="1">
    <source>
        <dbReference type="EMBL" id="KAH3803262.1"/>
    </source>
</evidence>